<dbReference type="PANTHER" id="PTHR30055">
    <property type="entry name" value="HTH-TYPE TRANSCRIPTIONAL REGULATOR RUTR"/>
    <property type="match status" value="1"/>
</dbReference>
<evidence type="ECO:0000259" key="3">
    <source>
        <dbReference type="PROSITE" id="PS50977"/>
    </source>
</evidence>
<dbReference type="Pfam" id="PF17918">
    <property type="entry name" value="TetR_C_15"/>
    <property type="match status" value="1"/>
</dbReference>
<gene>
    <name evidence="4" type="ORF">JY651_41015</name>
</gene>
<dbReference type="PROSITE" id="PS01081">
    <property type="entry name" value="HTH_TETR_1"/>
    <property type="match status" value="1"/>
</dbReference>
<dbReference type="InterPro" id="IPR001647">
    <property type="entry name" value="HTH_TetR"/>
</dbReference>
<evidence type="ECO:0000313" key="5">
    <source>
        <dbReference type="Proteomes" id="UP000662747"/>
    </source>
</evidence>
<evidence type="ECO:0000256" key="1">
    <source>
        <dbReference type="ARBA" id="ARBA00023125"/>
    </source>
</evidence>
<feature type="DNA-binding region" description="H-T-H motif" evidence="2">
    <location>
        <begin position="41"/>
        <end position="60"/>
    </location>
</feature>
<evidence type="ECO:0000256" key="2">
    <source>
        <dbReference type="PROSITE-ProRule" id="PRU00335"/>
    </source>
</evidence>
<keyword evidence="1 2" id="KW-0238">DNA-binding</keyword>
<dbReference type="InterPro" id="IPR050109">
    <property type="entry name" value="HTH-type_TetR-like_transc_reg"/>
</dbReference>
<dbReference type="InterPro" id="IPR009057">
    <property type="entry name" value="Homeodomain-like_sf"/>
</dbReference>
<keyword evidence="5" id="KW-1185">Reference proteome</keyword>
<reference evidence="4 5" key="1">
    <citation type="submission" date="2021-02" db="EMBL/GenBank/DDBJ databases">
        <title>De Novo genome assembly of isolated myxobacteria.</title>
        <authorList>
            <person name="Stevens D.C."/>
        </authorList>
    </citation>
    <scope>NUCLEOTIDE SEQUENCE [LARGE SCALE GENOMIC DNA]</scope>
    <source>
        <strain evidence="5">SCPEA02</strain>
    </source>
</reference>
<accession>A0ABX7NZK8</accession>
<evidence type="ECO:0000313" key="4">
    <source>
        <dbReference type="EMBL" id="QSQ21503.1"/>
    </source>
</evidence>
<proteinExistence type="predicted"/>
<dbReference type="RefSeq" id="WP_206723080.1">
    <property type="nucleotide sequence ID" value="NZ_CP071090.1"/>
</dbReference>
<dbReference type="PANTHER" id="PTHR30055:SF223">
    <property type="entry name" value="HTH-TYPE TRANSCRIPTIONAL REGULATOR UIDR"/>
    <property type="match status" value="1"/>
</dbReference>
<sequence>MTLVDTTPRKLPRQARSRATVDALLEAAAQVLVEHGYDKTTTARVAERAGVSVGSLYQYFPSKEALVAALIERHIGELVQVAEEAFANLKNASLEDGLRAIIRVGVDTHRISPELHKILFEQVPRVGRIAEVMDTSRRITELIERFLRTHARRLPRGLQPSVAAVIIETSLEALTHKAVTERPDLLKGGLLERELFQLATGYLFHAER</sequence>
<dbReference type="Proteomes" id="UP000662747">
    <property type="component" value="Chromosome"/>
</dbReference>
<dbReference type="PRINTS" id="PR00455">
    <property type="entry name" value="HTHTETR"/>
</dbReference>
<organism evidence="4 5">
    <name type="scientific">Pyxidicoccus parkwayensis</name>
    <dbReference type="NCBI Taxonomy" id="2813578"/>
    <lineage>
        <taxon>Bacteria</taxon>
        <taxon>Pseudomonadati</taxon>
        <taxon>Myxococcota</taxon>
        <taxon>Myxococcia</taxon>
        <taxon>Myxococcales</taxon>
        <taxon>Cystobacterineae</taxon>
        <taxon>Myxococcaceae</taxon>
        <taxon>Pyxidicoccus</taxon>
    </lineage>
</organism>
<dbReference type="SUPFAM" id="SSF46689">
    <property type="entry name" value="Homeodomain-like"/>
    <property type="match status" value="1"/>
</dbReference>
<feature type="domain" description="HTH tetR-type" evidence="3">
    <location>
        <begin position="18"/>
        <end position="78"/>
    </location>
</feature>
<dbReference type="InterPro" id="IPR041669">
    <property type="entry name" value="TetR_C_15"/>
</dbReference>
<name>A0ABX7NZK8_9BACT</name>
<dbReference type="Gene3D" id="1.10.357.10">
    <property type="entry name" value="Tetracycline Repressor, domain 2"/>
    <property type="match status" value="1"/>
</dbReference>
<dbReference type="EMBL" id="CP071090">
    <property type="protein sequence ID" value="QSQ21503.1"/>
    <property type="molecule type" value="Genomic_DNA"/>
</dbReference>
<dbReference type="Pfam" id="PF00440">
    <property type="entry name" value="TetR_N"/>
    <property type="match status" value="1"/>
</dbReference>
<dbReference type="InterPro" id="IPR023772">
    <property type="entry name" value="DNA-bd_HTH_TetR-type_CS"/>
</dbReference>
<dbReference type="PROSITE" id="PS50977">
    <property type="entry name" value="HTH_TETR_2"/>
    <property type="match status" value="1"/>
</dbReference>
<protein>
    <submittedName>
        <fullName evidence="4">TetR/AcrR family transcriptional regulator</fullName>
    </submittedName>
</protein>